<evidence type="ECO:0000313" key="12">
    <source>
        <dbReference type="Proteomes" id="UP001443914"/>
    </source>
</evidence>
<keyword evidence="12" id="KW-1185">Reference proteome</keyword>
<proteinExistence type="inferred from homology"/>
<dbReference type="Gene3D" id="1.10.1670.10">
    <property type="entry name" value="Helix-hairpin-Helix base-excision DNA repair enzymes (C-terminal)"/>
    <property type="match status" value="1"/>
</dbReference>
<dbReference type="InterPro" id="IPR044811">
    <property type="entry name" value="DME/ROS1"/>
</dbReference>
<dbReference type="GO" id="GO:0003677">
    <property type="term" value="F:DNA binding"/>
    <property type="evidence" value="ECO:0007669"/>
    <property type="project" value="UniProtKB-KW"/>
</dbReference>
<dbReference type="InterPro" id="IPR003265">
    <property type="entry name" value="HhH-GPD_domain"/>
</dbReference>
<dbReference type="GO" id="GO:0141166">
    <property type="term" value="P:chromosomal 5-methylcytosine DNA demethylation pathway"/>
    <property type="evidence" value="ECO:0007669"/>
    <property type="project" value="InterPro"/>
</dbReference>
<dbReference type="SUPFAM" id="SSF48150">
    <property type="entry name" value="DNA-glycosylase"/>
    <property type="match status" value="1"/>
</dbReference>
<dbReference type="Proteomes" id="UP001443914">
    <property type="component" value="Unassembled WGS sequence"/>
</dbReference>
<evidence type="ECO:0000256" key="6">
    <source>
        <dbReference type="ARBA" id="ARBA00023014"/>
    </source>
</evidence>
<evidence type="ECO:0000256" key="7">
    <source>
        <dbReference type="ARBA" id="ARBA00023125"/>
    </source>
</evidence>
<name>A0AAW1MVM7_SAPOF</name>
<dbReference type="GO" id="GO:0046872">
    <property type="term" value="F:metal ion binding"/>
    <property type="evidence" value="ECO:0007669"/>
    <property type="project" value="UniProtKB-KW"/>
</dbReference>
<evidence type="ECO:0000313" key="11">
    <source>
        <dbReference type="EMBL" id="KAK9750206.1"/>
    </source>
</evidence>
<dbReference type="GO" id="GO:0035514">
    <property type="term" value="F:DNA demethylase activity"/>
    <property type="evidence" value="ECO:0007669"/>
    <property type="project" value="InterPro"/>
</dbReference>
<dbReference type="InterPro" id="IPR028925">
    <property type="entry name" value="RRM_DME"/>
</dbReference>
<dbReference type="EMBL" id="JBDFQZ010000002">
    <property type="protein sequence ID" value="KAK9750206.1"/>
    <property type="molecule type" value="Genomic_DNA"/>
</dbReference>
<dbReference type="InterPro" id="IPR023170">
    <property type="entry name" value="HhH_base_excis_C"/>
</dbReference>
<comment type="caution">
    <text evidence="11">The sequence shown here is derived from an EMBL/GenBank/DDBJ whole genome shotgun (WGS) entry which is preliminary data.</text>
</comment>
<keyword evidence="6" id="KW-0411">Iron-sulfur</keyword>
<sequence>MIKQHERRMIVVCALHAVPHYLGHATLKYRSEIVGMKRRVEMEHTCLSSKRRRLMFNETELSNVEFKVTFDSGRDEGDGGSENNKEQCEQKVLPKSSPVFQQKSDHPTEQAGKNSLESDTSTPRKGNGKMVQKEKRVDKIEVVGPQMPSPLKQRRVRGSLSSWINKLRSKRKTKKSKNLLIHVAKEVENAPYYTRSVNKLVISELICGEEPINQLSTYTDRQQESNGLEAKTKSKQKFGLNVERDVTRAWKVLLIEGTAERFDGFCPEVSFIYGVGNILGPRVHTPWKGSVLDSVIGALLSQRVGDNTSSSAFMSLGMVFPQHRACDQYSRHHRILRGKRSNVCSSEQISARNSTIKFLHEQGNVSKLVKQNNIMPLNEMKRTKSGKDKVPKKQKPKPDWKQLREACIGKGKLERDADKIDSVDWCAVIRANVEDIAEAILIRGMNKKLAVRIKNFLNRLVLDHGNLDLEWLRNADPQEAKNFLLSIYGFGLKSAECVRLLTLRQPAFPVDINVARVTVRLGWVPVPPVSDDIQMHILERNSSVHDTIHGYLWTRLSKLDEDTLYQLHCQMITFGKVFCTKKEPNCVSCPLRFECRYYSNQADRPSPSFQEMDIEDLGTSLVNVTKVKQAKSKPESERENGKVTETAIYVLPEECIEAPKTPVKVSLPSWQRITFKKNISVEVRRPGRIRTRTEHFIYELPDWHPILESVSYHHNNLKLSAFMLMKLFSDCRHVLFQFDDRDPDDQSPYLLVTWDTDLERPGETSTETSASTRCGSGSRTVPGTIMIPYRTALRGNFPLNATHFQANEVFADWETDKIPIDVPCKTLLGLPRKTLVCGANLAVIAKGRSTKDIHRLFHEAGYICIRFFDRGTYATRTLDGRLHKPTYTKREKRREKDVTQLLHN</sequence>
<dbReference type="SMART" id="SM00478">
    <property type="entry name" value="ENDO3c"/>
    <property type="match status" value="1"/>
</dbReference>
<evidence type="ECO:0000256" key="2">
    <source>
        <dbReference type="ARBA" id="ARBA00004123"/>
    </source>
</evidence>
<organism evidence="11 12">
    <name type="scientific">Saponaria officinalis</name>
    <name type="common">Common soapwort</name>
    <name type="synonym">Lychnis saponaria</name>
    <dbReference type="NCBI Taxonomy" id="3572"/>
    <lineage>
        <taxon>Eukaryota</taxon>
        <taxon>Viridiplantae</taxon>
        <taxon>Streptophyta</taxon>
        <taxon>Embryophyta</taxon>
        <taxon>Tracheophyta</taxon>
        <taxon>Spermatophyta</taxon>
        <taxon>Magnoliopsida</taxon>
        <taxon>eudicotyledons</taxon>
        <taxon>Gunneridae</taxon>
        <taxon>Pentapetalae</taxon>
        <taxon>Caryophyllales</taxon>
        <taxon>Caryophyllaceae</taxon>
        <taxon>Caryophylleae</taxon>
        <taxon>Saponaria</taxon>
    </lineage>
</organism>
<evidence type="ECO:0000256" key="5">
    <source>
        <dbReference type="ARBA" id="ARBA00023004"/>
    </source>
</evidence>
<comment type="similarity">
    <text evidence="3">Belongs to the DNA glycosylase family. DEMETER subfamily.</text>
</comment>
<evidence type="ECO:0000256" key="1">
    <source>
        <dbReference type="ARBA" id="ARBA00001966"/>
    </source>
</evidence>
<keyword evidence="8" id="KW-0539">Nucleus</keyword>
<comment type="subcellular location">
    <subcellularLocation>
        <location evidence="2">Nucleus</location>
    </subcellularLocation>
</comment>
<accession>A0AAW1MVM7</accession>
<evidence type="ECO:0000256" key="8">
    <source>
        <dbReference type="ARBA" id="ARBA00023242"/>
    </source>
</evidence>
<dbReference type="Pfam" id="PF15628">
    <property type="entry name" value="RRM_DME"/>
    <property type="match status" value="1"/>
</dbReference>
<dbReference type="InterPro" id="IPR011257">
    <property type="entry name" value="DNA_glycosylase"/>
</dbReference>
<keyword evidence="4" id="KW-0479">Metal-binding</keyword>
<evidence type="ECO:0000256" key="3">
    <source>
        <dbReference type="ARBA" id="ARBA00005646"/>
    </source>
</evidence>
<dbReference type="CDD" id="cd00056">
    <property type="entry name" value="ENDO3c"/>
    <property type="match status" value="1"/>
</dbReference>
<evidence type="ECO:0000259" key="10">
    <source>
        <dbReference type="SMART" id="SM00478"/>
    </source>
</evidence>
<feature type="region of interest" description="Disordered" evidence="9">
    <location>
        <begin position="70"/>
        <end position="137"/>
    </location>
</feature>
<dbReference type="GO" id="GO:0006284">
    <property type="term" value="P:base-excision repair"/>
    <property type="evidence" value="ECO:0007669"/>
    <property type="project" value="InterPro"/>
</dbReference>
<evidence type="ECO:0000256" key="9">
    <source>
        <dbReference type="SAM" id="MobiDB-lite"/>
    </source>
</evidence>
<dbReference type="GO" id="GO:0019104">
    <property type="term" value="F:DNA N-glycosylase activity"/>
    <property type="evidence" value="ECO:0007669"/>
    <property type="project" value="InterPro"/>
</dbReference>
<dbReference type="GO" id="GO:0005634">
    <property type="term" value="C:nucleus"/>
    <property type="evidence" value="ECO:0007669"/>
    <property type="project" value="UniProtKB-SubCell"/>
</dbReference>
<dbReference type="PANTHER" id="PTHR46213:SF13">
    <property type="entry name" value="DEMETER-LIKE PROTEIN 2-RELATED"/>
    <property type="match status" value="1"/>
</dbReference>
<gene>
    <name evidence="11" type="ORF">RND81_02G180000</name>
</gene>
<feature type="compositionally biased region" description="Basic and acidic residues" evidence="9">
    <location>
        <begin position="72"/>
        <end position="89"/>
    </location>
</feature>
<feature type="domain" description="HhH-GPD" evidence="10">
    <location>
        <begin position="407"/>
        <end position="554"/>
    </location>
</feature>
<reference evidence="11" key="1">
    <citation type="submission" date="2024-03" db="EMBL/GenBank/DDBJ databases">
        <title>WGS assembly of Saponaria officinalis var. Norfolk2.</title>
        <authorList>
            <person name="Jenkins J."/>
            <person name="Shu S."/>
            <person name="Grimwood J."/>
            <person name="Barry K."/>
            <person name="Goodstein D."/>
            <person name="Schmutz J."/>
            <person name="Leebens-Mack J."/>
            <person name="Osbourn A."/>
        </authorList>
    </citation>
    <scope>NUCLEOTIDE SEQUENCE [LARGE SCALE GENOMIC DNA]</scope>
    <source>
        <strain evidence="11">JIC</strain>
    </source>
</reference>
<comment type="cofactor">
    <cofactor evidence="1">
        <name>[4Fe-4S] cluster</name>
        <dbReference type="ChEBI" id="CHEBI:49883"/>
    </cofactor>
</comment>
<keyword evidence="5" id="KW-0408">Iron</keyword>
<dbReference type="GO" id="GO:0051536">
    <property type="term" value="F:iron-sulfur cluster binding"/>
    <property type="evidence" value="ECO:0007669"/>
    <property type="project" value="UniProtKB-KW"/>
</dbReference>
<evidence type="ECO:0000256" key="4">
    <source>
        <dbReference type="ARBA" id="ARBA00022723"/>
    </source>
</evidence>
<keyword evidence="7" id="KW-0238">DNA-binding</keyword>
<dbReference type="PANTHER" id="PTHR46213">
    <property type="entry name" value="TRANSCRIPTIONAL ACTIVATOR DEMETER"/>
    <property type="match status" value="1"/>
</dbReference>
<dbReference type="AlphaFoldDB" id="A0AAW1MVM7"/>
<feature type="compositionally biased region" description="Polar residues" evidence="9">
    <location>
        <begin position="111"/>
        <end position="124"/>
    </location>
</feature>
<protein>
    <recommendedName>
        <fullName evidence="10">HhH-GPD domain-containing protein</fullName>
    </recommendedName>
</protein>
<dbReference type="Gene3D" id="1.10.340.30">
    <property type="entry name" value="Hypothetical protein, domain 2"/>
    <property type="match status" value="1"/>
</dbReference>